<proteinExistence type="predicted"/>
<evidence type="ECO:0000313" key="4">
    <source>
        <dbReference type="Proteomes" id="UP000075666"/>
    </source>
</evidence>
<protein>
    <submittedName>
        <fullName evidence="2">Uncharacterized protein</fullName>
    </submittedName>
</protein>
<dbReference type="Proteomes" id="UP000075666">
    <property type="component" value="Unassembled WGS sequence"/>
</dbReference>
<organism evidence="2 4">
    <name type="scientific">Heyndrickxia sporothermodurans</name>
    <dbReference type="NCBI Taxonomy" id="46224"/>
    <lineage>
        <taxon>Bacteria</taxon>
        <taxon>Bacillati</taxon>
        <taxon>Bacillota</taxon>
        <taxon>Bacilli</taxon>
        <taxon>Bacillales</taxon>
        <taxon>Bacillaceae</taxon>
        <taxon>Heyndrickxia</taxon>
    </lineage>
</organism>
<feature type="transmembrane region" description="Helical" evidence="1">
    <location>
        <begin position="93"/>
        <end position="116"/>
    </location>
</feature>
<dbReference type="EMBL" id="CP066701">
    <property type="protein sequence ID" value="QQX25395.1"/>
    <property type="molecule type" value="Genomic_DNA"/>
</dbReference>
<dbReference type="RefSeq" id="WP_066233983.1">
    <property type="nucleotide sequence ID" value="NZ_CP066701.1"/>
</dbReference>
<dbReference type="EMBL" id="LQYN01000086">
    <property type="protein sequence ID" value="KYC97187.1"/>
    <property type="molecule type" value="Genomic_DNA"/>
</dbReference>
<dbReference type="STRING" id="46224.B4102_0842"/>
<evidence type="ECO:0000313" key="2">
    <source>
        <dbReference type="EMBL" id="KYC97187.1"/>
    </source>
</evidence>
<accession>A0A150KMG8</accession>
<reference evidence="2 4" key="1">
    <citation type="submission" date="2016-01" db="EMBL/GenBank/DDBJ databases">
        <title>Genome Sequences of Twelve Sporeforming Bacillus Species Isolated from Foods.</title>
        <authorList>
            <person name="Berendsen E.M."/>
            <person name="Wells-Bennik M.H."/>
            <person name="Krawcyk A.O."/>
            <person name="De Jong A."/>
            <person name="Holsappel S."/>
            <person name="Eijlander R.T."/>
            <person name="Kuipers O.P."/>
        </authorList>
    </citation>
    <scope>NUCLEOTIDE SEQUENCE [LARGE SCALE GENOMIC DNA]</scope>
    <source>
        <strain evidence="2 4">B4102</strain>
    </source>
</reference>
<keyword evidence="1" id="KW-1133">Transmembrane helix</keyword>
<feature type="transmembrane region" description="Helical" evidence="1">
    <location>
        <begin position="202"/>
        <end position="227"/>
    </location>
</feature>
<feature type="transmembrane region" description="Helical" evidence="1">
    <location>
        <begin position="128"/>
        <end position="149"/>
    </location>
</feature>
<keyword evidence="1" id="KW-0472">Membrane</keyword>
<feature type="transmembrane region" description="Helical" evidence="1">
    <location>
        <begin position="26"/>
        <end position="48"/>
    </location>
</feature>
<dbReference type="OrthoDB" id="2968988at2"/>
<gene>
    <name evidence="2" type="ORF">B4102_0842</name>
    <name evidence="3" type="ORF">JGZ69_22385</name>
</gene>
<sequence length="251" mass="29318">MNRLDEKYFADFKDITEGRLDNSGMFVFNIGTFLFSCVMIGVPIIFIFNWSSVGWDQLSPFWQSIFYCEGVLMVLQLLILLVCHRETNLNQKILSLSMVIYGYKMVIDPFVLIAFFTMDRGVYENIKIYLFAILLLGLLLHCIFLYRWIRNIKKGEYSLHRNNETKKSRSMKYVVIPIIFVMVIFSFVLIRKIPGSDITIAIIIATVLLLCVAYAICEFIIVAYCVLRFPSFSVNQPKKQQYVKKKKKTKK</sequence>
<reference evidence="3 5" key="2">
    <citation type="submission" date="2020-12" db="EMBL/GenBank/DDBJ databases">
        <title>Taxonomic evaluation of the Bacillus sporothermodurans group of bacteria based on whole genome sequences.</title>
        <authorList>
            <person name="Fiedler G."/>
            <person name="Herbstmann A.-D."/>
            <person name="Doll E."/>
            <person name="Wenning M."/>
            <person name="Brinks E."/>
            <person name="Kabisch J."/>
            <person name="Breitenwieser F."/>
            <person name="Lappann M."/>
            <person name="Boehnlein C."/>
            <person name="Franz C."/>
        </authorList>
    </citation>
    <scope>NUCLEOTIDE SEQUENCE [LARGE SCALE GENOMIC DNA]</scope>
    <source>
        <strain evidence="3 5">DSM 10599</strain>
    </source>
</reference>
<dbReference type="Proteomes" id="UP000595512">
    <property type="component" value="Chromosome"/>
</dbReference>
<evidence type="ECO:0000256" key="1">
    <source>
        <dbReference type="SAM" id="Phobius"/>
    </source>
</evidence>
<feature type="transmembrane region" description="Helical" evidence="1">
    <location>
        <begin position="60"/>
        <end position="81"/>
    </location>
</feature>
<evidence type="ECO:0000313" key="3">
    <source>
        <dbReference type="EMBL" id="QQX25395.1"/>
    </source>
</evidence>
<name>A0A150KMG8_9BACI</name>
<dbReference type="AlphaFoldDB" id="A0A150KMG8"/>
<feature type="transmembrane region" description="Helical" evidence="1">
    <location>
        <begin position="170"/>
        <end position="190"/>
    </location>
</feature>
<keyword evidence="4" id="KW-1185">Reference proteome</keyword>
<dbReference type="PATRIC" id="fig|46224.3.peg.4251"/>
<keyword evidence="1" id="KW-0812">Transmembrane</keyword>
<dbReference type="GeneID" id="62498800"/>
<evidence type="ECO:0000313" key="5">
    <source>
        <dbReference type="Proteomes" id="UP000595512"/>
    </source>
</evidence>
<dbReference type="KEGG" id="hspo:JGZ69_22385"/>